<name>A0ABP7VNN4_9BACI</name>
<comment type="caution">
    <text evidence="1">The sequence shown here is derived from an EMBL/GenBank/DDBJ whole genome shotgun (WGS) entry which is preliminary data.</text>
</comment>
<gene>
    <name evidence="1" type="ORF">GCM10022410_15090</name>
</gene>
<accession>A0ABP7VNN4</accession>
<dbReference type="RefSeq" id="WP_344911855.1">
    <property type="nucleotide sequence ID" value="NZ_BAABDL010000078.1"/>
</dbReference>
<dbReference type="PANTHER" id="PTHR47271:SF2">
    <property type="entry name" value="ARGININE DEIMINASE"/>
    <property type="match status" value="1"/>
</dbReference>
<dbReference type="EMBL" id="BAABDL010000078">
    <property type="protein sequence ID" value="GAA4070280.1"/>
    <property type="molecule type" value="Genomic_DNA"/>
</dbReference>
<evidence type="ECO:0000313" key="1">
    <source>
        <dbReference type="EMBL" id="GAA4070280.1"/>
    </source>
</evidence>
<dbReference type="PANTHER" id="PTHR47271">
    <property type="entry name" value="ARGININE DEIMINASE"/>
    <property type="match status" value="1"/>
</dbReference>
<dbReference type="Pfam" id="PF19420">
    <property type="entry name" value="DDAH_eukar"/>
    <property type="match status" value="1"/>
</dbReference>
<organism evidence="1 2">
    <name type="scientific">Amphibacillus indicireducens</name>
    <dbReference type="NCBI Taxonomy" id="1076330"/>
    <lineage>
        <taxon>Bacteria</taxon>
        <taxon>Bacillati</taxon>
        <taxon>Bacillota</taxon>
        <taxon>Bacilli</taxon>
        <taxon>Bacillales</taxon>
        <taxon>Bacillaceae</taxon>
        <taxon>Amphibacillus</taxon>
    </lineage>
</organism>
<keyword evidence="2" id="KW-1185">Reference proteome</keyword>
<protein>
    <submittedName>
        <fullName evidence="1">Dimethylarginine dimethylaminohydrolase family protein</fullName>
    </submittedName>
</protein>
<dbReference type="Gene3D" id="3.75.10.10">
    <property type="entry name" value="L-arginine/glycine Amidinotransferase, Chain A"/>
    <property type="match status" value="1"/>
</dbReference>
<dbReference type="SUPFAM" id="SSF55909">
    <property type="entry name" value="Pentein"/>
    <property type="match status" value="1"/>
</dbReference>
<reference evidence="2" key="1">
    <citation type="journal article" date="2019" name="Int. J. Syst. Evol. Microbiol.">
        <title>The Global Catalogue of Microorganisms (GCM) 10K type strain sequencing project: providing services to taxonomists for standard genome sequencing and annotation.</title>
        <authorList>
            <consortium name="The Broad Institute Genomics Platform"/>
            <consortium name="The Broad Institute Genome Sequencing Center for Infectious Disease"/>
            <person name="Wu L."/>
            <person name="Ma J."/>
        </authorList>
    </citation>
    <scope>NUCLEOTIDE SEQUENCE [LARGE SCALE GENOMIC DNA]</scope>
    <source>
        <strain evidence="2">JCM 17250</strain>
    </source>
</reference>
<dbReference type="Proteomes" id="UP001501734">
    <property type="component" value="Unassembled WGS sequence"/>
</dbReference>
<proteinExistence type="predicted"/>
<evidence type="ECO:0000313" key="2">
    <source>
        <dbReference type="Proteomes" id="UP001501734"/>
    </source>
</evidence>
<sequence length="281" mass="32596">MKLAHKIVCHNEYDRLKQVIVTPPTHMRIEEVINETQKHYQDSNIDIDKALEQHRYFQKVMRDHGVEVIEIEPRSELNEQVFTRDIGVTIGTQVIVSQMATDLRERETVYLKKFLVENNMAHMEIMIDSIEGGDVILDEERIWIGVSDRTTEIAIQSLQQFLPNYQIETIDLKNEILHLDCTFNLVGPNLALIYREGILEADYQRLNEHYQLIEVDSEEQFTLGTNVLSIAPGKVISLPENKRTNQKLREAGLEVIEVPFNEIIKSGGSFRCCTMPIYREK</sequence>